<evidence type="ECO:0000259" key="7">
    <source>
        <dbReference type="Pfam" id="PF01979"/>
    </source>
</evidence>
<dbReference type="InterPro" id="IPR026912">
    <property type="entry name" value="Adenine_deam_C"/>
</dbReference>
<proteinExistence type="inferred from homology"/>
<evidence type="ECO:0000256" key="6">
    <source>
        <dbReference type="HAMAP-Rule" id="MF_01518"/>
    </source>
</evidence>
<evidence type="ECO:0000256" key="5">
    <source>
        <dbReference type="ARBA" id="ARBA00047720"/>
    </source>
</evidence>
<dbReference type="GO" id="GO:0006146">
    <property type="term" value="P:adenine catabolic process"/>
    <property type="evidence" value="ECO:0007669"/>
    <property type="project" value="InterPro"/>
</dbReference>
<dbReference type="Proteomes" id="UP000823615">
    <property type="component" value="Unassembled WGS sequence"/>
</dbReference>
<name>A0A9D9H5F7_9SPIO</name>
<evidence type="ECO:0000256" key="3">
    <source>
        <dbReference type="ARBA" id="ARBA00022801"/>
    </source>
</evidence>
<evidence type="ECO:0000256" key="1">
    <source>
        <dbReference type="ARBA" id="ARBA00006773"/>
    </source>
</evidence>
<dbReference type="EMBL" id="JADIMT010000037">
    <property type="protein sequence ID" value="MBO8435877.1"/>
    <property type="molecule type" value="Genomic_DNA"/>
</dbReference>
<gene>
    <name evidence="6 9" type="primary">ade</name>
    <name evidence="9" type="ORF">IAA97_02715</name>
</gene>
<dbReference type="AlphaFoldDB" id="A0A9D9H5F7"/>
<feature type="domain" description="Amidohydrolase-related" evidence="7">
    <location>
        <begin position="67"/>
        <end position="332"/>
    </location>
</feature>
<keyword evidence="4 6" id="KW-0464">Manganese</keyword>
<evidence type="ECO:0000313" key="10">
    <source>
        <dbReference type="Proteomes" id="UP000823615"/>
    </source>
</evidence>
<dbReference type="GO" id="GO:0000034">
    <property type="term" value="F:adenine deaminase activity"/>
    <property type="evidence" value="ECO:0007669"/>
    <property type="project" value="UniProtKB-UniRule"/>
</dbReference>
<evidence type="ECO:0000256" key="2">
    <source>
        <dbReference type="ARBA" id="ARBA00012782"/>
    </source>
</evidence>
<dbReference type="NCBIfam" id="TIGR01178">
    <property type="entry name" value="ade"/>
    <property type="match status" value="1"/>
</dbReference>
<evidence type="ECO:0000313" key="9">
    <source>
        <dbReference type="EMBL" id="MBO8435877.1"/>
    </source>
</evidence>
<dbReference type="Gene3D" id="2.30.40.10">
    <property type="entry name" value="Urease, subunit C, domain 1"/>
    <property type="match status" value="1"/>
</dbReference>
<dbReference type="SUPFAM" id="SSF51338">
    <property type="entry name" value="Composite domain of metallo-dependent hydrolases"/>
    <property type="match status" value="1"/>
</dbReference>
<dbReference type="InterPro" id="IPR032466">
    <property type="entry name" value="Metal_Hydrolase"/>
</dbReference>
<dbReference type="InterPro" id="IPR006680">
    <property type="entry name" value="Amidohydro-rel"/>
</dbReference>
<dbReference type="PANTHER" id="PTHR11113">
    <property type="entry name" value="N-ACETYLGLUCOSAMINE-6-PHOSPHATE DEACETYLASE"/>
    <property type="match status" value="1"/>
</dbReference>
<dbReference type="CDD" id="cd01295">
    <property type="entry name" value="AdeC"/>
    <property type="match status" value="1"/>
</dbReference>
<comment type="similarity">
    <text evidence="1 6">Belongs to the metallo-dependent hydrolases superfamily. Adenine deaminase family.</text>
</comment>
<dbReference type="HAMAP" id="MF_01518">
    <property type="entry name" value="Adenine_deamin"/>
    <property type="match status" value="1"/>
</dbReference>
<dbReference type="Pfam" id="PF01979">
    <property type="entry name" value="Amidohydro_1"/>
    <property type="match status" value="1"/>
</dbReference>
<dbReference type="EC" id="3.5.4.2" evidence="2 6"/>
<comment type="catalytic activity">
    <reaction evidence="5 6">
        <text>adenine + H2O + H(+) = hypoxanthine + NH4(+)</text>
        <dbReference type="Rhea" id="RHEA:23688"/>
        <dbReference type="ChEBI" id="CHEBI:15377"/>
        <dbReference type="ChEBI" id="CHEBI:15378"/>
        <dbReference type="ChEBI" id="CHEBI:16708"/>
        <dbReference type="ChEBI" id="CHEBI:17368"/>
        <dbReference type="ChEBI" id="CHEBI:28938"/>
        <dbReference type="EC" id="3.5.4.2"/>
    </reaction>
</comment>
<dbReference type="SUPFAM" id="SSF51556">
    <property type="entry name" value="Metallo-dependent hydrolases"/>
    <property type="match status" value="1"/>
</dbReference>
<evidence type="ECO:0000259" key="8">
    <source>
        <dbReference type="Pfam" id="PF13382"/>
    </source>
</evidence>
<comment type="cofactor">
    <cofactor evidence="6">
        <name>Mn(2+)</name>
        <dbReference type="ChEBI" id="CHEBI:29035"/>
    </cofactor>
</comment>
<dbReference type="InterPro" id="IPR006679">
    <property type="entry name" value="Adenine_deam"/>
</dbReference>
<reference evidence="9" key="1">
    <citation type="submission" date="2020-10" db="EMBL/GenBank/DDBJ databases">
        <authorList>
            <person name="Gilroy R."/>
        </authorList>
    </citation>
    <scope>NUCLEOTIDE SEQUENCE</scope>
    <source>
        <strain evidence="9">7293</strain>
    </source>
</reference>
<dbReference type="Gene3D" id="3.20.20.140">
    <property type="entry name" value="Metal-dependent hydrolases"/>
    <property type="match status" value="1"/>
</dbReference>
<reference evidence="9" key="2">
    <citation type="journal article" date="2021" name="PeerJ">
        <title>Extensive microbial diversity within the chicken gut microbiome revealed by metagenomics and culture.</title>
        <authorList>
            <person name="Gilroy R."/>
            <person name="Ravi A."/>
            <person name="Getino M."/>
            <person name="Pursley I."/>
            <person name="Horton D.L."/>
            <person name="Alikhan N.F."/>
            <person name="Baker D."/>
            <person name="Gharbi K."/>
            <person name="Hall N."/>
            <person name="Watson M."/>
            <person name="Adriaenssens E.M."/>
            <person name="Foster-Nyarko E."/>
            <person name="Jarju S."/>
            <person name="Secka A."/>
            <person name="Antonio M."/>
            <person name="Oren A."/>
            <person name="Chaudhuri R.R."/>
            <person name="La Ragione R."/>
            <person name="Hildebrand F."/>
            <person name="Pallen M.J."/>
        </authorList>
    </citation>
    <scope>NUCLEOTIDE SEQUENCE</scope>
    <source>
        <strain evidence="9">7293</strain>
    </source>
</reference>
<organism evidence="9 10">
    <name type="scientific">Candidatus Ornithospirochaeta stercoripullorum</name>
    <dbReference type="NCBI Taxonomy" id="2840899"/>
    <lineage>
        <taxon>Bacteria</taxon>
        <taxon>Pseudomonadati</taxon>
        <taxon>Spirochaetota</taxon>
        <taxon>Spirochaetia</taxon>
        <taxon>Spirochaetales</taxon>
        <taxon>Spirochaetaceae</taxon>
        <taxon>Spirochaetaceae incertae sedis</taxon>
        <taxon>Candidatus Ornithospirochaeta</taxon>
    </lineage>
</organism>
<accession>A0A9D9H5F7</accession>
<dbReference type="InterPro" id="IPR011059">
    <property type="entry name" value="Metal-dep_hydrolase_composite"/>
</dbReference>
<comment type="caution">
    <text evidence="9">The sequence shown here is derived from an EMBL/GenBank/DDBJ whole genome shotgun (WGS) entry which is preliminary data.</text>
</comment>
<evidence type="ECO:0000256" key="4">
    <source>
        <dbReference type="ARBA" id="ARBA00023211"/>
    </source>
</evidence>
<dbReference type="Pfam" id="PF13382">
    <property type="entry name" value="Adenine_deam_C"/>
    <property type="match status" value="1"/>
</dbReference>
<dbReference type="PANTHER" id="PTHR11113:SF2">
    <property type="entry name" value="ADENINE DEAMINASE"/>
    <property type="match status" value="1"/>
</dbReference>
<feature type="domain" description="Adenine deaminase C-terminal" evidence="8">
    <location>
        <begin position="404"/>
        <end position="571"/>
    </location>
</feature>
<protein>
    <recommendedName>
        <fullName evidence="2 6">Adenine deaminase</fullName>
        <shortName evidence="6">Adenase</shortName>
        <shortName evidence="6">Adenine aminase</shortName>
        <ecNumber evidence="2 6">3.5.4.2</ecNumber>
    </recommendedName>
</protein>
<sequence length="579" mass="62968">MDKDRARQLIDAAQNRDICDSVIRNAKVVDVCNKEIFTADVYIKDGYFVGFDGNRRAKTEIDAKGRYMLPGFIDAHCHIESSHLSPSEFSDAVVPCGTTTVIADPHEICNVTGLDGMEYMLKASENIPLSVFLMFPSCVPATAFEHSGAILNAPEIEKFIDNPRVLGLGEMMNYPGVASADSTVMDKMQCAWKREKNIDGHAPSITGPALDSYAAAGITTDHECETPAELHDKIRKGMYVMLREGTACRNVLQLLPGVNERNCNRILFCTDDRQPQSIVQDGHVNYGVSLAIQHGLDPISAITAATLNAATCYHLADRGMIVPGKRADFFLSSSIDNGIKAEEVFILGAKQAENGKILHKAMHTKPENVSGKMDVKDFSAAKLSFRPQSDHVKVIEIIPGGVVTGSGEAWIKRDENGEWIHDDGQDVLKLAVIERHHGTGNASTALISGYGMKHGAVATSIAHDSHNIIVVGDNDSDMVKAVEKLIAIGGGITMFKDGEELGTHVLEIAGLMTDLSLEEVTECLSKMHDIADKRLHVSKEIDPFMTLCFMALPVIPALKLTDCGLFDVNAFAFTDSEIK</sequence>
<keyword evidence="3 6" id="KW-0378">Hydrolase</keyword>